<comment type="caution">
    <text evidence="2">The sequence shown here is derived from an EMBL/GenBank/DDBJ whole genome shotgun (WGS) entry which is preliminary data.</text>
</comment>
<dbReference type="SMART" id="SM00382">
    <property type="entry name" value="AAA"/>
    <property type="match status" value="1"/>
</dbReference>
<accession>A0ABQ6QJ30</accession>
<keyword evidence="3" id="KW-1185">Reference proteome</keyword>
<name>A0ABQ6QJ30_9BACT</name>
<proteinExistence type="predicted"/>
<dbReference type="SUPFAM" id="SSF52540">
    <property type="entry name" value="P-loop containing nucleoside triphosphate hydrolases"/>
    <property type="match status" value="1"/>
</dbReference>
<reference evidence="2 3" key="1">
    <citation type="journal article" date="2024" name="Arch. Microbiol.">
        <title>Corallococcus caeni sp. nov., a novel myxobacterium isolated from activated sludge.</title>
        <authorList>
            <person name="Tomita S."/>
            <person name="Nakai R."/>
            <person name="Kuroda K."/>
            <person name="Kurashita H."/>
            <person name="Hatamoto M."/>
            <person name="Yamaguchi T."/>
            <person name="Narihiro T."/>
        </authorList>
    </citation>
    <scope>NUCLEOTIDE SEQUENCE [LARGE SCALE GENOMIC DNA]</scope>
    <source>
        <strain evidence="2 3">NO1</strain>
    </source>
</reference>
<dbReference type="InterPro" id="IPR003593">
    <property type="entry name" value="AAA+_ATPase"/>
</dbReference>
<evidence type="ECO:0000259" key="1">
    <source>
        <dbReference type="SMART" id="SM00382"/>
    </source>
</evidence>
<protein>
    <recommendedName>
        <fullName evidence="1">AAA+ ATPase domain-containing protein</fullName>
    </recommendedName>
</protein>
<sequence length="1041" mass="116091">MVSAKQAQDSLAKNLATDADIIKEFATAIALPTVLLTLTNPTPLSIGSALLVAAAAGVKSFSKVLERLEPTDAEPPKFETTYERFKVAYYTLAQRTVVEAITQNQQLSRALKSLTDTTLDARKTEQFKRIVAERAAAIGEAELRFHYTVAPTDKQLAIHGAYQDWLSSTLEYLGVSNAERISSEVMNEARTRFKFSLASAEPLPTWMRNYLALEQGSQFTETALLQLNAIRETLDGWKKEATHTGFRPSRWDRYRGYLQSLPDQRDTMYNEEFGVSRVFVAPRIKYHRTGLLGIADTPQDVPDVGRLIGALVSTRVEDASLIILSGGPGSGKSTLCRMIASELARDPSVHPVFLRLRRQKEGADVTGFIEEHLVSEDVIGRISDLHQVPNLILILDGFDELVMASKSRLRTFFTSLLDAASHGPLRSAKFIISGRDTLFPGGAGLPRGSHLLTVLPFDRDRVAAWGERWRTALPEGLGTTFYPEAMLDPSERKNSKSQGALHQLATWPLTLHLIAQLHTAGRMAVGDPKFRTIEKAYIYRAILAETARRQTEQTSGRGRLDSEAMRKFLRAIAWEMYVRTTDTLDIEAVVPIVKKLFPNYEDTMISELAEVAVVNAPEIKKGEETGFEFVHKSFSEFLATETIAQELDVAVHRVQDVSGGEVWHQSTEDVAKSLIYLFGPRLIPVEVEDMLRPMAGGFRYFIRGTNVGDQPERHLFELGLKRLLERTQELYRFAIDGKLLSHYEDSHKRLQRGRNPLEVGANFSTSIVLTGTIAAERLREKSDVDATPQPPAFQLEPVDGGMWRWLFMASAGGVQIDEALARRLFRCTKVSGNSETSTASDFSLPIQLGLLTKIEGYESSIAREVKTARNASFALSSRAALLCTLLDAASSEPPASPMDTSQSGISRQKERHFTDTSHFAEHLLDLTMDVFERLLTHLAEAGLVPREMAGHRKHQRRVHQDQLLARLREDNSTQRGELVNLIGSICSSLCQRRPDVLQGTGEELIHALDSKIDFSEALLESIRTEGRRIRQARQSKSEPES</sequence>
<dbReference type="Proteomes" id="UP001342631">
    <property type="component" value="Unassembled WGS sequence"/>
</dbReference>
<dbReference type="EMBL" id="BTTX01000001">
    <property type="protein sequence ID" value="GMU04032.1"/>
    <property type="molecule type" value="Genomic_DNA"/>
</dbReference>
<evidence type="ECO:0000313" key="2">
    <source>
        <dbReference type="EMBL" id="GMU04032.1"/>
    </source>
</evidence>
<feature type="domain" description="AAA+ ATPase" evidence="1">
    <location>
        <begin position="318"/>
        <end position="458"/>
    </location>
</feature>
<dbReference type="Pfam" id="PF05729">
    <property type="entry name" value="NACHT"/>
    <property type="match status" value="1"/>
</dbReference>
<dbReference type="InterPro" id="IPR027417">
    <property type="entry name" value="P-loop_NTPase"/>
</dbReference>
<organism evidence="2 3">
    <name type="scientific">Corallococcus caeni</name>
    <dbReference type="NCBI Taxonomy" id="3082388"/>
    <lineage>
        <taxon>Bacteria</taxon>
        <taxon>Pseudomonadati</taxon>
        <taxon>Myxococcota</taxon>
        <taxon>Myxococcia</taxon>
        <taxon>Myxococcales</taxon>
        <taxon>Cystobacterineae</taxon>
        <taxon>Myxococcaceae</taxon>
        <taxon>Corallococcus</taxon>
    </lineage>
</organism>
<dbReference type="RefSeq" id="WP_338273896.1">
    <property type="nucleotide sequence ID" value="NZ_BTTX01000001.1"/>
</dbReference>
<evidence type="ECO:0000313" key="3">
    <source>
        <dbReference type="Proteomes" id="UP001342631"/>
    </source>
</evidence>
<gene>
    <name evidence="2" type="ORF">ASNO1_02840</name>
</gene>
<dbReference type="InterPro" id="IPR007111">
    <property type="entry name" value="NACHT_NTPase"/>
</dbReference>
<dbReference type="Gene3D" id="3.40.50.300">
    <property type="entry name" value="P-loop containing nucleotide triphosphate hydrolases"/>
    <property type="match status" value="1"/>
</dbReference>